<feature type="region of interest" description="Disordered" evidence="1">
    <location>
        <begin position="544"/>
        <end position="591"/>
    </location>
</feature>
<evidence type="ECO:0000313" key="2">
    <source>
        <dbReference type="EMBL" id="KAK9800732.1"/>
    </source>
</evidence>
<accession>A0AAW1NZW0</accession>
<feature type="compositionally biased region" description="Polar residues" evidence="1">
    <location>
        <begin position="552"/>
        <end position="562"/>
    </location>
</feature>
<comment type="caution">
    <text evidence="2">The sequence shown here is derived from an EMBL/GenBank/DDBJ whole genome shotgun (WGS) entry which is preliminary data.</text>
</comment>
<dbReference type="EMBL" id="JALJOQ010000081">
    <property type="protein sequence ID" value="KAK9800732.1"/>
    <property type="molecule type" value="Genomic_DNA"/>
</dbReference>
<keyword evidence="3" id="KW-1185">Reference proteome</keyword>
<protein>
    <submittedName>
        <fullName evidence="2">Uncharacterized protein</fullName>
    </submittedName>
</protein>
<dbReference type="PANTHER" id="PTHR31563:SF10">
    <property type="entry name" value="ION CHANNEL POLLUX-RELATED"/>
    <property type="match status" value="1"/>
</dbReference>
<gene>
    <name evidence="2" type="ORF">WJX73_002178</name>
</gene>
<dbReference type="Proteomes" id="UP001465755">
    <property type="component" value="Unassembled WGS sequence"/>
</dbReference>
<organism evidence="2 3">
    <name type="scientific">Symbiochloris irregularis</name>
    <dbReference type="NCBI Taxonomy" id="706552"/>
    <lineage>
        <taxon>Eukaryota</taxon>
        <taxon>Viridiplantae</taxon>
        <taxon>Chlorophyta</taxon>
        <taxon>core chlorophytes</taxon>
        <taxon>Trebouxiophyceae</taxon>
        <taxon>Trebouxiales</taxon>
        <taxon>Trebouxiaceae</taxon>
        <taxon>Symbiochloris</taxon>
    </lineage>
</organism>
<dbReference type="AlphaFoldDB" id="A0AAW1NZW0"/>
<name>A0AAW1NZW0_9CHLO</name>
<reference evidence="2 3" key="1">
    <citation type="journal article" date="2024" name="Nat. Commun.">
        <title>Phylogenomics reveals the evolutionary origins of lichenization in chlorophyte algae.</title>
        <authorList>
            <person name="Puginier C."/>
            <person name="Libourel C."/>
            <person name="Otte J."/>
            <person name="Skaloud P."/>
            <person name="Haon M."/>
            <person name="Grisel S."/>
            <person name="Petersen M."/>
            <person name="Berrin J.G."/>
            <person name="Delaux P.M."/>
            <person name="Dal Grande F."/>
            <person name="Keller J."/>
        </authorList>
    </citation>
    <scope>NUCLEOTIDE SEQUENCE [LARGE SCALE GENOMIC DNA]</scope>
    <source>
        <strain evidence="2 3">SAG 2036</strain>
    </source>
</reference>
<evidence type="ECO:0000313" key="3">
    <source>
        <dbReference type="Proteomes" id="UP001465755"/>
    </source>
</evidence>
<evidence type="ECO:0000256" key="1">
    <source>
        <dbReference type="SAM" id="MobiDB-lite"/>
    </source>
</evidence>
<dbReference type="PANTHER" id="PTHR31563">
    <property type="entry name" value="ION CHANNEL POLLUX-RELATED"/>
    <property type="match status" value="1"/>
</dbReference>
<sequence>MSCWISVEESPPSAALSADALNVSDLAHDVADPQPWESVSEESWEDLQQAALNPFRSPALSRPFDPSAANKRPDAQPGLQAWWSDLTNSLVYWYYCWREDSWSDLQLFLALNLAVIGVGVAVKYLIVDVLDGQSATHDFWQSLYQVLVLAFGENFPQTDGRTPDLPQQVFAIATAGAGLVSFALVLALVEQVVLENVEENVKRGSPVITSGHTVLLMWGASQRDIEMTAKILSQVCLAHQGGGGTTVAVLSQRAKLEMEQLFRRVLPTHARLGTRLVFRQGSPLVGEDLHMVACASAAATIIVSDNSRNPDEADAQAVRTAVLLDELDFPGFGVPDPRTGVIVVELKTSNALLLLRHNCSTRVMPVPTNQLNARRLARMFEHPIVADVSKSILSFHSASQLYVQPCPAHLRSLTFGQLLPWFPDGIVLGLLHRHNGTCLIAPPPSHAVGDDMDIVMVRPTRLSNAVYRPAPAPVQIQTPPDFHPHLDTFWPQWAAPALAELPYATTAPSSAAKASRHPAEPPLYPLTAFESSYDGAAADDIVPFASGRSRNDSSGLRRSTGSFKLDNGAWGETEAGSGIGSGTGAGDSDNENGLPELLHGCYFGRVAAAPLRARSVHTLPLSLNSPDELEHGKCLICGWAESSFMGDVLRELDRGTSALQPGTHVTLFNTHSTGAIEAAMRDWLGGPPRNIRLTHVRGNPLHRHQLQQLNISQEYRCVLVLCDSLWIDPDGNAANGVEHAAQPDFLRIDSMVMMTQLVVRHIMTVAGCTSINIICEKVAFQGVTRFEDRHRLPLGVSVNFTSHAAKLLTQVAFDARSLVVYTSFGTSNLGVCDSAELAGQDEALSFWQLQMRAQGRGWVLLGYFVIPGIVQQPINATLNPIGNDARSEVKAANLKFGYAFLQHSYQQIVLGLPADQYDSKTGLYTVM</sequence>
<proteinExistence type="predicted"/>
<dbReference type="GO" id="GO:0006811">
    <property type="term" value="P:monoatomic ion transport"/>
    <property type="evidence" value="ECO:0007669"/>
    <property type="project" value="InterPro"/>
</dbReference>
<dbReference type="InterPro" id="IPR044849">
    <property type="entry name" value="CASTOR/POLLUX/SYM8-like"/>
</dbReference>